<dbReference type="PANTHER" id="PTHR34858">
    <property type="entry name" value="CYSO-CYSTEINE PEPTIDASE"/>
    <property type="match status" value="1"/>
</dbReference>
<dbReference type="RefSeq" id="WP_114687303.1">
    <property type="nucleotide sequence ID" value="NZ_QQNB01000002.1"/>
</dbReference>
<evidence type="ECO:0000256" key="3">
    <source>
        <dbReference type="ARBA" id="ARBA00022801"/>
    </source>
</evidence>
<dbReference type="InterPro" id="IPR037518">
    <property type="entry name" value="MPN"/>
</dbReference>
<comment type="caution">
    <text evidence="7">The sequence shown here is derived from an EMBL/GenBank/DDBJ whole genome shotgun (WGS) entry which is preliminary data.</text>
</comment>
<dbReference type="InterPro" id="IPR028090">
    <property type="entry name" value="JAB_dom_prok"/>
</dbReference>
<keyword evidence="3" id="KW-0378">Hydrolase</keyword>
<keyword evidence="1" id="KW-0645">Protease</keyword>
<accession>A0A369VVZ0</accession>
<dbReference type="GO" id="GO:0008235">
    <property type="term" value="F:metalloexopeptidase activity"/>
    <property type="evidence" value="ECO:0007669"/>
    <property type="project" value="TreeGrafter"/>
</dbReference>
<dbReference type="AlphaFoldDB" id="A0A369VVZ0"/>
<evidence type="ECO:0000256" key="2">
    <source>
        <dbReference type="ARBA" id="ARBA00022723"/>
    </source>
</evidence>
<evidence type="ECO:0000256" key="5">
    <source>
        <dbReference type="ARBA" id="ARBA00023049"/>
    </source>
</evidence>
<name>A0A369VVZ0_9SPHN</name>
<dbReference type="OrthoDB" id="9802958at2"/>
<protein>
    <recommendedName>
        <fullName evidence="6">MPN domain-containing protein</fullName>
    </recommendedName>
</protein>
<dbReference type="PROSITE" id="PS50249">
    <property type="entry name" value="MPN"/>
    <property type="match status" value="1"/>
</dbReference>
<dbReference type="GO" id="GO:0008270">
    <property type="term" value="F:zinc ion binding"/>
    <property type="evidence" value="ECO:0007669"/>
    <property type="project" value="TreeGrafter"/>
</dbReference>
<dbReference type="PANTHER" id="PTHR34858:SF1">
    <property type="entry name" value="CYSO-CYSTEINE PEPTIDASE"/>
    <property type="match status" value="1"/>
</dbReference>
<organism evidence="7 8">
    <name type="scientific">Sphingomonas aracearum</name>
    <dbReference type="NCBI Taxonomy" id="2283317"/>
    <lineage>
        <taxon>Bacteria</taxon>
        <taxon>Pseudomonadati</taxon>
        <taxon>Pseudomonadota</taxon>
        <taxon>Alphaproteobacteria</taxon>
        <taxon>Sphingomonadales</taxon>
        <taxon>Sphingomonadaceae</taxon>
        <taxon>Sphingomonas</taxon>
    </lineage>
</organism>
<keyword evidence="8" id="KW-1185">Reference proteome</keyword>
<keyword evidence="4" id="KW-0862">Zinc</keyword>
<sequence length="130" mass="13730">MKTEISRYAAETILREAAASPLAEVCGLLLGQGGRIAEARPCRNIADDPARRFEIDPAALLAAHRAARGSGPALLGHYHSHPSGKPEPSACDAAHALDVGALWIITDGCRLCGWRVVAPGRFDPEELVVA</sequence>
<dbReference type="CDD" id="cd08070">
    <property type="entry name" value="MPN_like"/>
    <property type="match status" value="1"/>
</dbReference>
<dbReference type="Proteomes" id="UP000253918">
    <property type="component" value="Unassembled WGS sequence"/>
</dbReference>
<keyword evidence="2" id="KW-0479">Metal-binding</keyword>
<evidence type="ECO:0000256" key="1">
    <source>
        <dbReference type="ARBA" id="ARBA00022670"/>
    </source>
</evidence>
<dbReference type="SUPFAM" id="SSF102712">
    <property type="entry name" value="JAB1/MPN domain"/>
    <property type="match status" value="1"/>
</dbReference>
<dbReference type="Gene3D" id="3.40.140.10">
    <property type="entry name" value="Cytidine Deaminase, domain 2"/>
    <property type="match status" value="1"/>
</dbReference>
<evidence type="ECO:0000259" key="6">
    <source>
        <dbReference type="PROSITE" id="PS50249"/>
    </source>
</evidence>
<evidence type="ECO:0000313" key="8">
    <source>
        <dbReference type="Proteomes" id="UP000253918"/>
    </source>
</evidence>
<dbReference type="Pfam" id="PF14464">
    <property type="entry name" value="Prok-JAB"/>
    <property type="match status" value="1"/>
</dbReference>
<dbReference type="GO" id="GO:0006508">
    <property type="term" value="P:proteolysis"/>
    <property type="evidence" value="ECO:0007669"/>
    <property type="project" value="UniProtKB-KW"/>
</dbReference>
<dbReference type="EMBL" id="QQNB01000002">
    <property type="protein sequence ID" value="RDE05232.1"/>
    <property type="molecule type" value="Genomic_DNA"/>
</dbReference>
<dbReference type="InterPro" id="IPR051929">
    <property type="entry name" value="VirAsm_ModProt"/>
</dbReference>
<evidence type="ECO:0000313" key="7">
    <source>
        <dbReference type="EMBL" id="RDE05232.1"/>
    </source>
</evidence>
<gene>
    <name evidence="7" type="ORF">DVW87_08140</name>
</gene>
<reference evidence="7 8" key="1">
    <citation type="submission" date="2018-07" db="EMBL/GenBank/DDBJ databases">
        <title>a novel species of Sphingomonas isolated from the rhizosphere soil of Araceae plant.</title>
        <authorList>
            <person name="Zhiyong W."/>
            <person name="Qinglan Z."/>
            <person name="Zhiwei F."/>
            <person name="Ding X."/>
            <person name="Gejiao W."/>
            <person name="Shixue Z."/>
        </authorList>
    </citation>
    <scope>NUCLEOTIDE SEQUENCE [LARGE SCALE GENOMIC DNA]</scope>
    <source>
        <strain evidence="7 8">WZY 27</strain>
    </source>
</reference>
<feature type="domain" description="MPN" evidence="6">
    <location>
        <begin position="3"/>
        <end position="130"/>
    </location>
</feature>
<evidence type="ECO:0000256" key="4">
    <source>
        <dbReference type="ARBA" id="ARBA00022833"/>
    </source>
</evidence>
<proteinExistence type="predicted"/>
<keyword evidence="5" id="KW-0482">Metalloprotease</keyword>